<dbReference type="GO" id="GO:0046961">
    <property type="term" value="F:proton-transporting ATPase activity, rotational mechanism"/>
    <property type="evidence" value="ECO:0007669"/>
    <property type="project" value="InterPro"/>
</dbReference>
<evidence type="ECO:0000256" key="1">
    <source>
        <dbReference type="ARBA" id="ARBA00005901"/>
    </source>
</evidence>
<sequence length="207" mass="24061">MDNRVCARRNSATQHTLRSKPILEAQSLLKEVEERKNREIAKLEEEFKARMDELKKKRDEEVSRIIDEARREAAQKAQRESTKALGLAQLEAKKIVMKALEDFLERAMDEIKRYIAEYTQTKEYKKLLTEMYEYAKKRLGTRVVVHCRKEDKAVFEALGAKVSTNYVQGLGGAIFESEDGSVELDMTFEELIRLKEDKIKAQILKSE</sequence>
<evidence type="ECO:0000313" key="5">
    <source>
        <dbReference type="EMBL" id="PSN83688.1"/>
    </source>
</evidence>
<dbReference type="SUPFAM" id="SSF160527">
    <property type="entry name" value="V-type ATPase subunit E-like"/>
    <property type="match status" value="1"/>
</dbReference>
<name>A0A2R6ABG7_9ARCH</name>
<dbReference type="Proteomes" id="UP000240880">
    <property type="component" value="Unassembled WGS sequence"/>
</dbReference>
<evidence type="ECO:0000313" key="6">
    <source>
        <dbReference type="Proteomes" id="UP000240880"/>
    </source>
</evidence>
<comment type="similarity">
    <text evidence="1">Belongs to the V-ATPase E subunit family.</text>
</comment>
<dbReference type="EMBL" id="NEXC01000017">
    <property type="protein sequence ID" value="PSN83688.1"/>
    <property type="molecule type" value="Genomic_DNA"/>
</dbReference>
<accession>A0A2R6ABG7</accession>
<dbReference type="Pfam" id="PF01991">
    <property type="entry name" value="vATP-synt_E"/>
    <property type="match status" value="1"/>
</dbReference>
<evidence type="ECO:0008006" key="7">
    <source>
        <dbReference type="Google" id="ProtNLM"/>
    </source>
</evidence>
<dbReference type="InterPro" id="IPR038495">
    <property type="entry name" value="ATPase_E_C"/>
</dbReference>
<gene>
    <name evidence="5" type="ORF">B9Q01_03850</name>
</gene>
<reference evidence="5 6" key="1">
    <citation type="submission" date="2017-04" db="EMBL/GenBank/DDBJ databases">
        <title>Novel microbial lineages endemic to geothermal iron-oxide mats fill important gaps in the evolutionary history of Archaea.</title>
        <authorList>
            <person name="Jay Z.J."/>
            <person name="Beam J.P."/>
            <person name="Dlakic M."/>
            <person name="Rusch D.B."/>
            <person name="Kozubal M.A."/>
            <person name="Inskeep W.P."/>
        </authorList>
    </citation>
    <scope>NUCLEOTIDE SEQUENCE [LARGE SCALE GENOMIC DNA]</scope>
    <source>
        <strain evidence="5">OSP_D</strain>
    </source>
</reference>
<protein>
    <recommendedName>
        <fullName evidence="7">V-ATPase subunit E</fullName>
    </recommendedName>
</protein>
<keyword evidence="2" id="KW-0813">Transport</keyword>
<dbReference type="Gene3D" id="3.30.2320.30">
    <property type="entry name" value="ATP synthase, E subunit, C-terminal"/>
    <property type="match status" value="1"/>
</dbReference>
<keyword evidence="4" id="KW-0175">Coiled coil</keyword>
<dbReference type="GO" id="GO:0033178">
    <property type="term" value="C:proton-transporting two-sector ATPase complex, catalytic domain"/>
    <property type="evidence" value="ECO:0007669"/>
    <property type="project" value="InterPro"/>
</dbReference>
<dbReference type="InterPro" id="IPR002842">
    <property type="entry name" value="ATPase_V1_Esu"/>
</dbReference>
<organism evidence="5 6">
    <name type="scientific">Candidatus Marsarchaeota G1 archaeon OSP_D</name>
    <dbReference type="NCBI Taxonomy" id="1978155"/>
    <lineage>
        <taxon>Archaea</taxon>
        <taxon>Candidatus Marsarchaeota</taxon>
        <taxon>Candidatus Marsarchaeota group 1</taxon>
    </lineage>
</organism>
<keyword evidence="3" id="KW-0406">Ion transport</keyword>
<evidence type="ECO:0000256" key="2">
    <source>
        <dbReference type="ARBA" id="ARBA00022448"/>
    </source>
</evidence>
<proteinExistence type="inferred from homology"/>
<comment type="caution">
    <text evidence="5">The sequence shown here is derived from an EMBL/GenBank/DDBJ whole genome shotgun (WGS) entry which is preliminary data.</text>
</comment>
<evidence type="ECO:0000256" key="3">
    <source>
        <dbReference type="ARBA" id="ARBA00023065"/>
    </source>
</evidence>
<feature type="coiled-coil region" evidence="4">
    <location>
        <begin position="22"/>
        <end position="64"/>
    </location>
</feature>
<dbReference type="AlphaFoldDB" id="A0A2R6ABG7"/>
<evidence type="ECO:0000256" key="4">
    <source>
        <dbReference type="SAM" id="Coils"/>
    </source>
</evidence>